<feature type="transmembrane region" description="Helical" evidence="14">
    <location>
        <begin position="320"/>
        <end position="341"/>
    </location>
</feature>
<evidence type="ECO:0000256" key="14">
    <source>
        <dbReference type="SAM" id="Phobius"/>
    </source>
</evidence>
<feature type="compositionally biased region" description="Low complexity" evidence="13">
    <location>
        <begin position="525"/>
        <end position="566"/>
    </location>
</feature>
<keyword evidence="6" id="KW-0479">Metal-binding</keyword>
<feature type="region of interest" description="Disordered" evidence="13">
    <location>
        <begin position="662"/>
        <end position="687"/>
    </location>
</feature>
<dbReference type="Pfam" id="PF04234">
    <property type="entry name" value="CopC"/>
    <property type="match status" value="1"/>
</dbReference>
<evidence type="ECO:0000259" key="16">
    <source>
        <dbReference type="Pfam" id="PF04234"/>
    </source>
</evidence>
<feature type="region of interest" description="Disordered" evidence="13">
    <location>
        <begin position="467"/>
        <end position="633"/>
    </location>
</feature>
<evidence type="ECO:0000259" key="17">
    <source>
        <dbReference type="Pfam" id="PF05425"/>
    </source>
</evidence>
<keyword evidence="4" id="KW-1003">Cell membrane</keyword>
<dbReference type="PROSITE" id="PS51318">
    <property type="entry name" value="TAT"/>
    <property type="match status" value="1"/>
</dbReference>
<evidence type="ECO:0000256" key="1">
    <source>
        <dbReference type="ARBA" id="ARBA00004418"/>
    </source>
</evidence>
<evidence type="ECO:0000256" key="8">
    <source>
        <dbReference type="ARBA" id="ARBA00022764"/>
    </source>
</evidence>
<name>A0A919FQA1_9ACTN</name>
<reference evidence="18" key="1">
    <citation type="journal article" date="2014" name="Int. J. Syst. Evol. Microbiol.">
        <title>Complete genome sequence of Corynebacterium casei LMG S-19264T (=DSM 44701T), isolated from a smear-ripened cheese.</title>
        <authorList>
            <consortium name="US DOE Joint Genome Institute (JGI-PGF)"/>
            <person name="Walter F."/>
            <person name="Albersmeier A."/>
            <person name="Kalinowski J."/>
            <person name="Ruckert C."/>
        </authorList>
    </citation>
    <scope>NUCLEOTIDE SEQUENCE</scope>
    <source>
        <strain evidence="18">JCM 5069</strain>
    </source>
</reference>
<dbReference type="PANTHER" id="PTHR34820:SF4">
    <property type="entry name" value="INNER MEMBRANE PROTEIN YEBZ"/>
    <property type="match status" value="1"/>
</dbReference>
<evidence type="ECO:0000256" key="9">
    <source>
        <dbReference type="ARBA" id="ARBA00022989"/>
    </source>
</evidence>
<feature type="compositionally biased region" description="Low complexity" evidence="13">
    <location>
        <begin position="467"/>
        <end position="517"/>
    </location>
</feature>
<feature type="signal peptide" evidence="15">
    <location>
        <begin position="1"/>
        <end position="43"/>
    </location>
</feature>
<protein>
    <recommendedName>
        <fullName evidence="12">Protein YobA</fullName>
    </recommendedName>
</protein>
<sequence>MQSTPFRPGPTGQRRRALYAFVLCALACAAALLAAAAPAGAHAALTGSDPRQGAVVQAAPTQVSLTFSEEVSIAAGGLRVLDPAGGSATAGTVVHTGGDTYRVPLRTGLPHGTYTVAYQVISADSHPVSGAYTFSVGAPSKTSVSLPDRAAGGGVVGALYDTARYVSYTGFILLVGGVAFVLACWPRGAGVRPVQRLVVSGWVAMTAATLALLLMRGSYTGSGKVADIVDLGLLHDVLGTKEGTALVSRLLLLAVAALFVAVLFGAYAKRAGAGDRPGAGEDGGAGGPGSGDGGGRDGTAAGSGRESGGAARQDPGAGDLAFGLSVGGAVVAIGLAATWALSEHASVGIQTRLAVPVDVLHLLAVATWLGGLATLLTALYRAPSDAAPPIGAAAVRRFSAVAFGSVLVLVATGLYQSWRQVGSWSALTGTDFGRLLLVKVALVAVVVAIAGTSRRWTGRLTDAAAATAGDSASAEPGAARADAAAPRPQAAARADATAAVDTGAATAPTDTSTAAGTRPAADTRTAAGASTAPEAGAAPAAGTAVHASPAEEAPATEEAPGAGRAPTSEEAPVAREAPTPRKAAAAEKPPAPGEAGTDAGGDAPARAAQLARQRAAMATARRRRLRDADPARSGLRRSVLAEAAVAVVVLAVTTLLTTTETGRTAEEAARAGGAVVTGEQAPPVSLDLPFDTGGPRGRGTVMLDLDPSHPGRNTMDIMVMDPQGRTVDVPEVQVALTLRSQHIGPLRITPEHIAPGQWTARGVQIPMAGDWQFALTVRTSDIDEVTVYKNAKIG</sequence>
<dbReference type="AlphaFoldDB" id="A0A919FQA1"/>
<dbReference type="InterPro" id="IPR008457">
    <property type="entry name" value="Cu-R_CopD_dom"/>
</dbReference>
<evidence type="ECO:0000256" key="2">
    <source>
        <dbReference type="ARBA" id="ARBA00004651"/>
    </source>
</evidence>
<dbReference type="InterPro" id="IPR006311">
    <property type="entry name" value="TAT_signal"/>
</dbReference>
<dbReference type="PANTHER" id="PTHR34820">
    <property type="entry name" value="INNER MEMBRANE PROTEIN YEBZ"/>
    <property type="match status" value="1"/>
</dbReference>
<dbReference type="GO" id="GO:0046688">
    <property type="term" value="P:response to copper ion"/>
    <property type="evidence" value="ECO:0007669"/>
    <property type="project" value="InterPro"/>
</dbReference>
<evidence type="ECO:0000256" key="15">
    <source>
        <dbReference type="SAM" id="SignalP"/>
    </source>
</evidence>
<feature type="transmembrane region" description="Helical" evidence="14">
    <location>
        <begin position="435"/>
        <end position="452"/>
    </location>
</feature>
<keyword evidence="19" id="KW-1185">Reference proteome</keyword>
<feature type="transmembrane region" description="Helical" evidence="14">
    <location>
        <begin position="361"/>
        <end position="382"/>
    </location>
</feature>
<proteinExistence type="inferred from homology"/>
<feature type="domain" description="Copper resistance protein D" evidence="17">
    <location>
        <begin position="393"/>
        <end position="468"/>
    </location>
</feature>
<comment type="similarity">
    <text evidence="3">Belongs to the CopC family.</text>
</comment>
<dbReference type="Gene3D" id="2.60.40.1220">
    <property type="match status" value="1"/>
</dbReference>
<keyword evidence="10" id="KW-0186">Copper</keyword>
<dbReference type="EMBL" id="BNCD01000001">
    <property type="protein sequence ID" value="GHH69963.1"/>
    <property type="molecule type" value="Genomic_DNA"/>
</dbReference>
<feature type="compositionally biased region" description="Gly residues" evidence="13">
    <location>
        <begin position="275"/>
        <end position="297"/>
    </location>
</feature>
<evidence type="ECO:0000256" key="10">
    <source>
        <dbReference type="ARBA" id="ARBA00023008"/>
    </source>
</evidence>
<evidence type="ECO:0000256" key="4">
    <source>
        <dbReference type="ARBA" id="ARBA00022475"/>
    </source>
</evidence>
<feature type="transmembrane region" description="Helical" evidence="14">
    <location>
        <begin position="246"/>
        <end position="268"/>
    </location>
</feature>
<feature type="chain" id="PRO_5037426130" description="Protein YobA" evidence="15">
    <location>
        <begin position="44"/>
        <end position="794"/>
    </location>
</feature>
<feature type="transmembrane region" description="Helical" evidence="14">
    <location>
        <begin position="394"/>
        <end position="415"/>
    </location>
</feature>
<evidence type="ECO:0000313" key="19">
    <source>
        <dbReference type="Proteomes" id="UP000603708"/>
    </source>
</evidence>
<dbReference type="GO" id="GO:0005507">
    <property type="term" value="F:copper ion binding"/>
    <property type="evidence" value="ECO:0007669"/>
    <property type="project" value="InterPro"/>
</dbReference>
<feature type="domain" description="CopC" evidence="16">
    <location>
        <begin position="42"/>
        <end position="136"/>
    </location>
</feature>
<dbReference type="InterPro" id="IPR032694">
    <property type="entry name" value="CopC/D"/>
</dbReference>
<keyword evidence="7 15" id="KW-0732">Signal</keyword>
<feature type="transmembrane region" description="Helical" evidence="14">
    <location>
        <begin position="165"/>
        <end position="185"/>
    </location>
</feature>
<keyword evidence="8" id="KW-0574">Periplasm</keyword>
<dbReference type="GO" id="GO:0042597">
    <property type="term" value="C:periplasmic space"/>
    <property type="evidence" value="ECO:0007669"/>
    <property type="project" value="UniProtKB-SubCell"/>
</dbReference>
<reference evidence="18" key="2">
    <citation type="submission" date="2020-09" db="EMBL/GenBank/DDBJ databases">
        <authorList>
            <person name="Sun Q."/>
            <person name="Ohkuma M."/>
        </authorList>
    </citation>
    <scope>NUCLEOTIDE SEQUENCE</scope>
    <source>
        <strain evidence="18">JCM 5069</strain>
    </source>
</reference>
<keyword evidence="5 14" id="KW-0812">Transmembrane</keyword>
<gene>
    <name evidence="18" type="ORF">GCM10018793_03280</name>
</gene>
<dbReference type="GO" id="GO:0006825">
    <property type="term" value="P:copper ion transport"/>
    <property type="evidence" value="ECO:0007669"/>
    <property type="project" value="InterPro"/>
</dbReference>
<dbReference type="InterPro" id="IPR007348">
    <property type="entry name" value="CopC_dom"/>
</dbReference>
<evidence type="ECO:0000256" key="6">
    <source>
        <dbReference type="ARBA" id="ARBA00022723"/>
    </source>
</evidence>
<dbReference type="SUPFAM" id="SSF81296">
    <property type="entry name" value="E set domains"/>
    <property type="match status" value="1"/>
</dbReference>
<feature type="compositionally biased region" description="Low complexity" evidence="13">
    <location>
        <begin position="574"/>
        <end position="619"/>
    </location>
</feature>
<dbReference type="FunFam" id="2.60.40.1220:FF:000001">
    <property type="entry name" value="CopC domain-containing protein YobA"/>
    <property type="match status" value="1"/>
</dbReference>
<keyword evidence="11 14" id="KW-0472">Membrane</keyword>
<evidence type="ECO:0000313" key="18">
    <source>
        <dbReference type="EMBL" id="GHH69963.1"/>
    </source>
</evidence>
<feature type="region of interest" description="Disordered" evidence="13">
    <location>
        <begin position="273"/>
        <end position="313"/>
    </location>
</feature>
<evidence type="ECO:0000256" key="7">
    <source>
        <dbReference type="ARBA" id="ARBA00022729"/>
    </source>
</evidence>
<evidence type="ECO:0000256" key="5">
    <source>
        <dbReference type="ARBA" id="ARBA00022692"/>
    </source>
</evidence>
<dbReference type="Pfam" id="PF05425">
    <property type="entry name" value="CopD"/>
    <property type="match status" value="1"/>
</dbReference>
<evidence type="ECO:0000256" key="13">
    <source>
        <dbReference type="SAM" id="MobiDB-lite"/>
    </source>
</evidence>
<dbReference type="InterPro" id="IPR014756">
    <property type="entry name" value="Ig_E-set"/>
</dbReference>
<evidence type="ECO:0000256" key="12">
    <source>
        <dbReference type="ARBA" id="ARBA00070395"/>
    </source>
</evidence>
<keyword evidence="9 14" id="KW-1133">Transmembrane helix</keyword>
<comment type="caution">
    <text evidence="18">The sequence shown here is derived from an EMBL/GenBank/DDBJ whole genome shotgun (WGS) entry which is preliminary data.</text>
</comment>
<feature type="transmembrane region" description="Helical" evidence="14">
    <location>
        <begin position="197"/>
        <end position="215"/>
    </location>
</feature>
<evidence type="ECO:0000256" key="11">
    <source>
        <dbReference type="ARBA" id="ARBA00023136"/>
    </source>
</evidence>
<comment type="subcellular location">
    <subcellularLocation>
        <location evidence="2">Cell membrane</location>
        <topology evidence="2">Multi-pass membrane protein</topology>
    </subcellularLocation>
    <subcellularLocation>
        <location evidence="1">Periplasm</location>
    </subcellularLocation>
</comment>
<evidence type="ECO:0000256" key="3">
    <source>
        <dbReference type="ARBA" id="ARBA00010509"/>
    </source>
</evidence>
<dbReference type="RefSeq" id="WP_373316890.1">
    <property type="nucleotide sequence ID" value="NZ_BNCD01000001.1"/>
</dbReference>
<dbReference type="Proteomes" id="UP000603708">
    <property type="component" value="Unassembled WGS sequence"/>
</dbReference>
<dbReference type="GO" id="GO:0005886">
    <property type="term" value="C:plasma membrane"/>
    <property type="evidence" value="ECO:0007669"/>
    <property type="project" value="UniProtKB-SubCell"/>
</dbReference>
<dbReference type="InterPro" id="IPR014755">
    <property type="entry name" value="Cu-Rt/internalin_Ig-like"/>
</dbReference>
<organism evidence="18 19">
    <name type="scientific">Streptomyces sulfonofaciens</name>
    <dbReference type="NCBI Taxonomy" id="68272"/>
    <lineage>
        <taxon>Bacteria</taxon>
        <taxon>Bacillati</taxon>
        <taxon>Actinomycetota</taxon>
        <taxon>Actinomycetes</taxon>
        <taxon>Kitasatosporales</taxon>
        <taxon>Streptomycetaceae</taxon>
        <taxon>Streptomyces</taxon>
    </lineage>
</organism>
<accession>A0A919FQA1</accession>
<feature type="compositionally biased region" description="Low complexity" evidence="13">
    <location>
        <begin position="298"/>
        <end position="312"/>
    </location>
</feature>